<evidence type="ECO:0000313" key="5">
    <source>
        <dbReference type="Proteomes" id="UP001151760"/>
    </source>
</evidence>
<reference evidence="4" key="2">
    <citation type="submission" date="2022-01" db="EMBL/GenBank/DDBJ databases">
        <authorList>
            <person name="Yamashiro T."/>
            <person name="Shiraishi A."/>
            <person name="Satake H."/>
            <person name="Nakayama K."/>
        </authorList>
    </citation>
    <scope>NUCLEOTIDE SEQUENCE</scope>
</reference>
<feature type="region of interest" description="Disordered" evidence="1">
    <location>
        <begin position="84"/>
        <end position="104"/>
    </location>
</feature>
<feature type="region of interest" description="Disordered" evidence="1">
    <location>
        <begin position="116"/>
        <end position="136"/>
    </location>
</feature>
<dbReference type="Pfam" id="PF07727">
    <property type="entry name" value="RVT_2"/>
    <property type="match status" value="1"/>
</dbReference>
<evidence type="ECO:0000259" key="3">
    <source>
        <dbReference type="Pfam" id="PF25597"/>
    </source>
</evidence>
<comment type="caution">
    <text evidence="4">The sequence shown here is derived from an EMBL/GenBank/DDBJ whole genome shotgun (WGS) entry which is preliminary data.</text>
</comment>
<evidence type="ECO:0000313" key="4">
    <source>
        <dbReference type="EMBL" id="GJT94672.1"/>
    </source>
</evidence>
<dbReference type="InterPro" id="IPR013103">
    <property type="entry name" value="RVT_2"/>
</dbReference>
<reference evidence="4" key="1">
    <citation type="journal article" date="2022" name="Int. J. Mol. Sci.">
        <title>Draft Genome of Tanacetum Coccineum: Genomic Comparison of Closely Related Tanacetum-Family Plants.</title>
        <authorList>
            <person name="Yamashiro T."/>
            <person name="Shiraishi A."/>
            <person name="Nakayama K."/>
            <person name="Satake H."/>
        </authorList>
    </citation>
    <scope>NUCLEOTIDE SEQUENCE</scope>
</reference>
<dbReference type="PANTHER" id="PTHR11439:SF494">
    <property type="entry name" value="CYSTEINE-RICH RLK (RECEPTOR-LIKE PROTEIN KINASE) 8"/>
    <property type="match status" value="1"/>
</dbReference>
<dbReference type="InterPro" id="IPR057670">
    <property type="entry name" value="SH3_retrovirus"/>
</dbReference>
<dbReference type="InterPro" id="IPR043502">
    <property type="entry name" value="DNA/RNA_pol_sf"/>
</dbReference>
<accession>A0ABQ5I5P3</accession>
<dbReference type="PANTHER" id="PTHR11439">
    <property type="entry name" value="GAG-POL-RELATED RETROTRANSPOSON"/>
    <property type="match status" value="1"/>
</dbReference>
<dbReference type="Pfam" id="PF25597">
    <property type="entry name" value="SH3_retrovirus"/>
    <property type="match status" value="1"/>
</dbReference>
<name>A0ABQ5I5P3_9ASTR</name>
<keyword evidence="5" id="KW-1185">Reference proteome</keyword>
<feature type="domain" description="Reverse transcriptase Ty1/copia-type" evidence="2">
    <location>
        <begin position="218"/>
        <end position="345"/>
    </location>
</feature>
<dbReference type="SUPFAM" id="SSF56672">
    <property type="entry name" value="DNA/RNA polymerases"/>
    <property type="match status" value="1"/>
</dbReference>
<sequence>MVGYHSTQKCYILYDLNTHKVIISRHVDFDDTGFPFSYHSQQHNPTTSLSIPTDPTTLPIFPNTPFTTASEPLTIPTKMTPQEHIANSTQPTSPKIPNLSSSPSSLNSLISLSHTTSVHPASTLQPPPLPPTRTSTRIKQVPNKLTDYQCSLPKSLSHNLHKHSFHKYINYNNIKSKTHRHFIHNLNTSVEPHTYAQASKDLKWVEAMQKELQALESNHTWDLVLLPPVKTPIGCKWVHIIKFHVNGTIERYKARLVAKGYTQKEGIDYTETFAPVAKMVSVRALLALATHHNWFIEQLDINNAFLYGDLHEEVYMKIPQGYSKQLPSNTICKLIKSIYGLKQATDNGIEILRNSHGLVMSQRKYALELLKCGNVLNELWSAFPIINDLQLTTYCDSDWASCPVSRGSVTRYVVFLGPCLISWISKKQTVVSRSSTEAETKQIEIDCQFVRDKIRNKQVLPIFISTKLQAAVVLTKEIPKGCKGTTEVAKFTEVSSREAKGKTESKVNTMKSTVQLQQLNKLKLHYSYSVQSKCKEM</sequence>
<evidence type="ECO:0000256" key="1">
    <source>
        <dbReference type="SAM" id="MobiDB-lite"/>
    </source>
</evidence>
<evidence type="ECO:0000259" key="2">
    <source>
        <dbReference type="Pfam" id="PF07727"/>
    </source>
</evidence>
<dbReference type="EMBL" id="BQNB010020318">
    <property type="protein sequence ID" value="GJT94672.1"/>
    <property type="molecule type" value="Genomic_DNA"/>
</dbReference>
<protein>
    <submittedName>
        <fullName evidence="4">Retrovirus-related pol polyprotein from transposon TNT 1-94</fullName>
    </submittedName>
</protein>
<dbReference type="Proteomes" id="UP001151760">
    <property type="component" value="Unassembled WGS sequence"/>
</dbReference>
<gene>
    <name evidence="4" type="ORF">Tco_1090190</name>
</gene>
<feature type="compositionally biased region" description="Polar residues" evidence="1">
    <location>
        <begin position="84"/>
        <end position="95"/>
    </location>
</feature>
<organism evidence="4 5">
    <name type="scientific">Tanacetum coccineum</name>
    <dbReference type="NCBI Taxonomy" id="301880"/>
    <lineage>
        <taxon>Eukaryota</taxon>
        <taxon>Viridiplantae</taxon>
        <taxon>Streptophyta</taxon>
        <taxon>Embryophyta</taxon>
        <taxon>Tracheophyta</taxon>
        <taxon>Spermatophyta</taxon>
        <taxon>Magnoliopsida</taxon>
        <taxon>eudicotyledons</taxon>
        <taxon>Gunneridae</taxon>
        <taxon>Pentapetalae</taxon>
        <taxon>asterids</taxon>
        <taxon>campanulids</taxon>
        <taxon>Asterales</taxon>
        <taxon>Asteraceae</taxon>
        <taxon>Asteroideae</taxon>
        <taxon>Anthemideae</taxon>
        <taxon>Anthemidinae</taxon>
        <taxon>Tanacetum</taxon>
    </lineage>
</organism>
<feature type="domain" description="Retroviral polymerase SH3-like" evidence="3">
    <location>
        <begin position="1"/>
        <end position="40"/>
    </location>
</feature>
<dbReference type="CDD" id="cd09272">
    <property type="entry name" value="RNase_HI_RT_Ty1"/>
    <property type="match status" value="1"/>
</dbReference>
<proteinExistence type="predicted"/>